<dbReference type="HOGENOM" id="CLU_2984704_0_0_1"/>
<reference evidence="1 2" key="1">
    <citation type="journal article" date="2010" name="Genome Biol.">
        <title>A first genome assembly of the barley fungal pathogen Pyrenophora teres f. teres.</title>
        <authorList>
            <person name="Ellwood S.R."/>
            <person name="Liu Z."/>
            <person name="Syme R.A."/>
            <person name="Lai Z."/>
            <person name="Hane J.K."/>
            <person name="Keiper F."/>
            <person name="Moffat C.S."/>
            <person name="Oliver R.P."/>
            <person name="Friesen T.L."/>
        </authorList>
    </citation>
    <scope>NUCLEOTIDE SEQUENCE [LARGE SCALE GENOMIC DNA]</scope>
    <source>
        <strain evidence="1 2">0-1</strain>
    </source>
</reference>
<accession>E3RYU3</accession>
<organism evidence="2">
    <name type="scientific">Pyrenophora teres f. teres (strain 0-1)</name>
    <name type="common">Barley net blotch fungus</name>
    <name type="synonym">Drechslera teres f. teres</name>
    <dbReference type="NCBI Taxonomy" id="861557"/>
    <lineage>
        <taxon>Eukaryota</taxon>
        <taxon>Fungi</taxon>
        <taxon>Dikarya</taxon>
        <taxon>Ascomycota</taxon>
        <taxon>Pezizomycotina</taxon>
        <taxon>Dothideomycetes</taxon>
        <taxon>Pleosporomycetidae</taxon>
        <taxon>Pleosporales</taxon>
        <taxon>Pleosporineae</taxon>
        <taxon>Pleosporaceae</taxon>
        <taxon>Pyrenophora</taxon>
    </lineage>
</organism>
<evidence type="ECO:0000313" key="1">
    <source>
        <dbReference type="EMBL" id="EFQ89106.1"/>
    </source>
</evidence>
<keyword evidence="2" id="KW-1185">Reference proteome</keyword>
<dbReference type="EMBL" id="GL535959">
    <property type="protein sequence ID" value="EFQ89106.1"/>
    <property type="molecule type" value="Genomic_DNA"/>
</dbReference>
<proteinExistence type="predicted"/>
<evidence type="ECO:0000313" key="2">
    <source>
        <dbReference type="Proteomes" id="UP000001067"/>
    </source>
</evidence>
<dbReference type="KEGG" id="pte:PTT_14751"/>
<feature type="non-terminal residue" evidence="1">
    <location>
        <position position="1"/>
    </location>
</feature>
<name>E3RYU3_PYRTT</name>
<sequence>AAFTTLSLSETTDHTYPLSRFFILNSGATYYITNNLDRIYNYRPLLSGNYIWASSIRI</sequence>
<dbReference type="AlphaFoldDB" id="E3RYU3"/>
<gene>
    <name evidence="1" type="ORF">PTT_14751</name>
</gene>
<dbReference type="Proteomes" id="UP000001067">
    <property type="component" value="Unassembled WGS sequence"/>
</dbReference>
<protein>
    <submittedName>
        <fullName evidence="1">Uncharacterized protein</fullName>
    </submittedName>
</protein>